<gene>
    <name evidence="4" type="ORF">SAMN03080614_100249</name>
</gene>
<dbReference type="STRING" id="1120990.SAMN03080614_100249"/>
<accession>A0A1H9YB83</accession>
<proteinExistence type="inferred from homology"/>
<dbReference type="EMBL" id="FOIF01000002">
    <property type="protein sequence ID" value="SES65728.1"/>
    <property type="molecule type" value="Genomic_DNA"/>
</dbReference>
<evidence type="ECO:0000313" key="4">
    <source>
        <dbReference type="EMBL" id="SES65728.1"/>
    </source>
</evidence>
<protein>
    <submittedName>
        <fullName evidence="4">Multisubunit sodium/proton antiporter, MrpG subunit</fullName>
    </submittedName>
</protein>
<evidence type="ECO:0000256" key="3">
    <source>
        <dbReference type="SAM" id="Phobius"/>
    </source>
</evidence>
<keyword evidence="3" id="KW-0472">Membrane</keyword>
<keyword evidence="5" id="KW-1185">Reference proteome</keyword>
<evidence type="ECO:0000256" key="2">
    <source>
        <dbReference type="ARBA" id="ARBA00008404"/>
    </source>
</evidence>
<dbReference type="PANTHER" id="PTHR34703:SF1">
    <property type="entry name" value="ANTIPORTER SUBUNIT MNHG2-RELATED"/>
    <property type="match status" value="1"/>
</dbReference>
<dbReference type="PANTHER" id="PTHR34703">
    <property type="entry name" value="ANTIPORTER SUBUNIT MNHG2-RELATED"/>
    <property type="match status" value="1"/>
</dbReference>
<comment type="similarity">
    <text evidence="2">Belongs to the CPA3 antiporters (TC 2.A.63) subunit G family.</text>
</comment>
<dbReference type="AlphaFoldDB" id="A0A1H9YB83"/>
<feature type="transmembrane region" description="Helical" evidence="3">
    <location>
        <begin position="6"/>
        <end position="30"/>
    </location>
</feature>
<feature type="transmembrane region" description="Helical" evidence="3">
    <location>
        <begin position="65"/>
        <end position="87"/>
    </location>
</feature>
<dbReference type="NCBIfam" id="TIGR01300">
    <property type="entry name" value="CPA3_mnhG_phaG"/>
    <property type="match status" value="1"/>
</dbReference>
<sequence length="104" mass="11467">MSFMSIIIAVLLFFSVFFFSVGTIGLLRLPDTYTRMHATTKGDTLGAGLALLALALYNLDKPFVAAKLLIIIVFVWITNPTAAHIIARAQYKKDFLEKTQGKGD</sequence>
<dbReference type="GO" id="GO:0015385">
    <property type="term" value="F:sodium:proton antiporter activity"/>
    <property type="evidence" value="ECO:0007669"/>
    <property type="project" value="TreeGrafter"/>
</dbReference>
<keyword evidence="3" id="KW-1133">Transmembrane helix</keyword>
<dbReference type="NCBIfam" id="NF009314">
    <property type="entry name" value="PRK12674.1-2"/>
    <property type="match status" value="1"/>
</dbReference>
<dbReference type="InterPro" id="IPR005133">
    <property type="entry name" value="PhaG_MnhG_YufB"/>
</dbReference>
<name>A0A1H9YB83_9FIRM</name>
<reference evidence="5" key="1">
    <citation type="submission" date="2016-10" db="EMBL/GenBank/DDBJ databases">
        <authorList>
            <person name="Varghese N."/>
            <person name="Submissions S."/>
        </authorList>
    </citation>
    <scope>NUCLEOTIDE SEQUENCE [LARGE SCALE GENOMIC DNA]</scope>
    <source>
        <strain evidence="5">DSM 13577</strain>
    </source>
</reference>
<evidence type="ECO:0000256" key="1">
    <source>
        <dbReference type="ARBA" id="ARBA00004141"/>
    </source>
</evidence>
<keyword evidence="3" id="KW-0812">Transmembrane</keyword>
<organism evidence="4 5">
    <name type="scientific">Anaerobranca gottschalkii DSM 13577</name>
    <dbReference type="NCBI Taxonomy" id="1120990"/>
    <lineage>
        <taxon>Bacteria</taxon>
        <taxon>Bacillati</taxon>
        <taxon>Bacillota</taxon>
        <taxon>Clostridia</taxon>
        <taxon>Eubacteriales</taxon>
        <taxon>Proteinivoracaceae</taxon>
        <taxon>Anaerobranca</taxon>
    </lineage>
</organism>
<dbReference type="Proteomes" id="UP000243819">
    <property type="component" value="Unassembled WGS sequence"/>
</dbReference>
<evidence type="ECO:0000313" key="5">
    <source>
        <dbReference type="Proteomes" id="UP000243819"/>
    </source>
</evidence>
<dbReference type="Pfam" id="PF03334">
    <property type="entry name" value="PhaG_MnhG_YufB"/>
    <property type="match status" value="1"/>
</dbReference>
<comment type="subcellular location">
    <subcellularLocation>
        <location evidence="1">Membrane</location>
        <topology evidence="1">Multi-pass membrane protein</topology>
    </subcellularLocation>
</comment>
<dbReference type="OrthoDB" id="9806575at2"/>
<feature type="transmembrane region" description="Helical" evidence="3">
    <location>
        <begin position="42"/>
        <end position="59"/>
    </location>
</feature>